<dbReference type="InterPro" id="IPR000864">
    <property type="entry name" value="Prot_inh_pot1"/>
</dbReference>
<dbReference type="Gene3D" id="3.30.10.10">
    <property type="entry name" value="Trypsin Inhibitor V, subunit A"/>
    <property type="match status" value="1"/>
</dbReference>
<organism evidence="4 5">
    <name type="scientific">Digitaria exilis</name>
    <dbReference type="NCBI Taxonomy" id="1010633"/>
    <lineage>
        <taxon>Eukaryota</taxon>
        <taxon>Viridiplantae</taxon>
        <taxon>Streptophyta</taxon>
        <taxon>Embryophyta</taxon>
        <taxon>Tracheophyta</taxon>
        <taxon>Spermatophyta</taxon>
        <taxon>Magnoliopsida</taxon>
        <taxon>Liliopsida</taxon>
        <taxon>Poales</taxon>
        <taxon>Poaceae</taxon>
        <taxon>PACMAD clade</taxon>
        <taxon>Panicoideae</taxon>
        <taxon>Panicodae</taxon>
        <taxon>Paniceae</taxon>
        <taxon>Anthephorinae</taxon>
        <taxon>Digitaria</taxon>
    </lineage>
</organism>
<evidence type="ECO:0000313" key="4">
    <source>
        <dbReference type="EMBL" id="KAF8677187.1"/>
    </source>
</evidence>
<comment type="similarity">
    <text evidence="1">Belongs to the protease inhibitor I13 (potato type I serine protease inhibitor) family.</text>
</comment>
<dbReference type="Pfam" id="PF00280">
    <property type="entry name" value="potato_inhibit"/>
    <property type="match status" value="1"/>
</dbReference>
<dbReference type="PANTHER" id="PTHR33091:SF92">
    <property type="entry name" value="OS02G0124300 PROTEIN"/>
    <property type="match status" value="1"/>
</dbReference>
<dbReference type="PANTHER" id="PTHR33091">
    <property type="entry name" value="PROTEIN, PUTATIVE, EXPRESSED-RELATED"/>
    <property type="match status" value="1"/>
</dbReference>
<dbReference type="Proteomes" id="UP000636709">
    <property type="component" value="Unassembled WGS sequence"/>
</dbReference>
<dbReference type="GO" id="GO:0009611">
    <property type="term" value="P:response to wounding"/>
    <property type="evidence" value="ECO:0007669"/>
    <property type="project" value="InterPro"/>
</dbReference>
<keyword evidence="2" id="KW-0646">Protease inhibitor</keyword>
<comment type="caution">
    <text evidence="4">The sequence shown here is derived from an EMBL/GenBank/DDBJ whole genome shotgun (WGS) entry which is preliminary data.</text>
</comment>
<dbReference type="InterPro" id="IPR036354">
    <property type="entry name" value="Prot_inh_pot1_sf"/>
</dbReference>
<keyword evidence="3" id="KW-0722">Serine protease inhibitor</keyword>
<dbReference type="GO" id="GO:0004867">
    <property type="term" value="F:serine-type endopeptidase inhibitor activity"/>
    <property type="evidence" value="ECO:0007669"/>
    <property type="project" value="UniProtKB-KW"/>
</dbReference>
<evidence type="ECO:0000256" key="1">
    <source>
        <dbReference type="ARBA" id="ARBA00008210"/>
    </source>
</evidence>
<gene>
    <name evidence="4" type="ORF">HU200_046661</name>
</gene>
<accession>A0A835AZ26</accession>
<protein>
    <submittedName>
        <fullName evidence="4">Uncharacterized protein</fullName>
    </submittedName>
</protein>
<name>A0A835AZ26_9POAL</name>
<evidence type="ECO:0000256" key="2">
    <source>
        <dbReference type="ARBA" id="ARBA00022690"/>
    </source>
</evidence>
<reference evidence="4" key="1">
    <citation type="submission" date="2020-07" db="EMBL/GenBank/DDBJ databases">
        <title>Genome sequence and genetic diversity analysis of an under-domesticated orphan crop, white fonio (Digitaria exilis).</title>
        <authorList>
            <person name="Bennetzen J.L."/>
            <person name="Chen S."/>
            <person name="Ma X."/>
            <person name="Wang X."/>
            <person name="Yssel A.E.J."/>
            <person name="Chaluvadi S.R."/>
            <person name="Johnson M."/>
            <person name="Gangashetty P."/>
            <person name="Hamidou F."/>
            <person name="Sanogo M.D."/>
            <person name="Zwaenepoel A."/>
            <person name="Wallace J."/>
            <person name="Van De Peer Y."/>
            <person name="Van Deynze A."/>
        </authorList>
    </citation>
    <scope>NUCLEOTIDE SEQUENCE</scope>
    <source>
        <tissue evidence="4">Leaves</tissue>
    </source>
</reference>
<evidence type="ECO:0000256" key="3">
    <source>
        <dbReference type="ARBA" id="ARBA00022900"/>
    </source>
</evidence>
<dbReference type="AlphaFoldDB" id="A0A835AZ26"/>
<dbReference type="EMBL" id="JACEFO010002150">
    <property type="protein sequence ID" value="KAF8677187.1"/>
    <property type="molecule type" value="Genomic_DNA"/>
</dbReference>
<dbReference type="OrthoDB" id="580986at2759"/>
<dbReference type="SUPFAM" id="SSF54654">
    <property type="entry name" value="CI-2 family of serine protease inhibitors"/>
    <property type="match status" value="1"/>
</dbReference>
<sequence>MPTSRMLIGDELKTSWPEVVGMQLFFAAAKIHEDRADVTMEVHKVGEGVEPGYNDKRVRIFINNDANVALTPVVG</sequence>
<keyword evidence="5" id="KW-1185">Reference proteome</keyword>
<proteinExistence type="inferred from homology"/>
<evidence type="ECO:0000313" key="5">
    <source>
        <dbReference type="Proteomes" id="UP000636709"/>
    </source>
</evidence>